<gene>
    <name evidence="11" type="ORF">ENS31_05840</name>
</gene>
<dbReference type="InterPro" id="IPR018206">
    <property type="entry name" value="ETF_asu_C_CS"/>
</dbReference>
<dbReference type="GO" id="GO:0050660">
    <property type="term" value="F:flavin adenine dinucleotide binding"/>
    <property type="evidence" value="ECO:0007669"/>
    <property type="project" value="InterPro"/>
</dbReference>
<name>A0A7V2ZJM2_9BACT</name>
<evidence type="ECO:0000256" key="8">
    <source>
        <dbReference type="ARBA" id="ARBA00079299"/>
    </source>
</evidence>
<evidence type="ECO:0000256" key="5">
    <source>
        <dbReference type="ARBA" id="ARBA00022982"/>
    </source>
</evidence>
<dbReference type="InterPro" id="IPR001308">
    <property type="entry name" value="ETF_a/FixB"/>
</dbReference>
<dbReference type="GO" id="GO:0009055">
    <property type="term" value="F:electron transfer activity"/>
    <property type="evidence" value="ECO:0007669"/>
    <property type="project" value="InterPro"/>
</dbReference>
<feature type="binding site" evidence="9">
    <location>
        <begin position="249"/>
        <end position="253"/>
    </location>
    <ligand>
        <name>FAD</name>
        <dbReference type="ChEBI" id="CHEBI:57692"/>
    </ligand>
</feature>
<dbReference type="CDD" id="cd01715">
    <property type="entry name" value="ETF_alpha"/>
    <property type="match status" value="1"/>
</dbReference>
<feature type="binding site" evidence="9">
    <location>
        <position position="210"/>
    </location>
    <ligand>
        <name>FAD</name>
        <dbReference type="ChEBI" id="CHEBI:57692"/>
    </ligand>
</feature>
<keyword evidence="2" id="KW-0813">Transport</keyword>
<dbReference type="PROSITE" id="PS00696">
    <property type="entry name" value="ETF_ALPHA"/>
    <property type="match status" value="1"/>
</dbReference>
<dbReference type="GO" id="GO:0033539">
    <property type="term" value="P:fatty acid beta-oxidation using acyl-CoA dehydrogenase"/>
    <property type="evidence" value="ECO:0007669"/>
    <property type="project" value="TreeGrafter"/>
</dbReference>
<dbReference type="EMBL" id="DSUJ01000008">
    <property type="protein sequence ID" value="HFI91043.1"/>
    <property type="molecule type" value="Genomic_DNA"/>
</dbReference>
<dbReference type="SUPFAM" id="SSF52467">
    <property type="entry name" value="DHS-like NAD/FAD-binding domain"/>
    <property type="match status" value="1"/>
</dbReference>
<evidence type="ECO:0000259" key="10">
    <source>
        <dbReference type="SMART" id="SM00893"/>
    </source>
</evidence>
<keyword evidence="4 9" id="KW-0274">FAD</keyword>
<evidence type="ECO:0000313" key="11">
    <source>
        <dbReference type="EMBL" id="HFI91043.1"/>
    </source>
</evidence>
<evidence type="ECO:0000256" key="2">
    <source>
        <dbReference type="ARBA" id="ARBA00022448"/>
    </source>
</evidence>
<feature type="binding site" evidence="9">
    <location>
        <begin position="235"/>
        <end position="236"/>
    </location>
    <ligand>
        <name>FAD</name>
        <dbReference type="ChEBI" id="CHEBI:57692"/>
    </ligand>
</feature>
<keyword evidence="3" id="KW-0285">Flavoprotein</keyword>
<comment type="cofactor">
    <cofactor evidence="9">
        <name>FAD</name>
        <dbReference type="ChEBI" id="CHEBI:57692"/>
    </cofactor>
    <text evidence="9">Binds 1 FAD per dimer.</text>
</comment>
<feature type="domain" description="Electron transfer flavoprotein alpha/beta-subunit N-terminal" evidence="10">
    <location>
        <begin position="5"/>
        <end position="187"/>
    </location>
</feature>
<dbReference type="InterPro" id="IPR014731">
    <property type="entry name" value="ETF_asu_C"/>
</dbReference>
<dbReference type="Gene3D" id="3.40.50.1220">
    <property type="entry name" value="TPP-binding domain"/>
    <property type="match status" value="1"/>
</dbReference>
<dbReference type="PIRSF" id="PIRSF000089">
    <property type="entry name" value="Electra_flavoP_a"/>
    <property type="match status" value="1"/>
</dbReference>
<dbReference type="InterPro" id="IPR029035">
    <property type="entry name" value="DHS-like_NAD/FAD-binding_dom"/>
</dbReference>
<reference evidence="11" key="1">
    <citation type="journal article" date="2020" name="mSystems">
        <title>Genome- and Community-Level Interaction Insights into Carbon Utilization and Element Cycling Functions of Hydrothermarchaeota in Hydrothermal Sediment.</title>
        <authorList>
            <person name="Zhou Z."/>
            <person name="Liu Y."/>
            <person name="Xu W."/>
            <person name="Pan J."/>
            <person name="Luo Z.H."/>
            <person name="Li M."/>
        </authorList>
    </citation>
    <scope>NUCLEOTIDE SEQUENCE [LARGE SCALE GENOMIC DNA]</scope>
    <source>
        <strain evidence="11">SpSt-479</strain>
    </source>
</reference>
<comment type="function">
    <text evidence="6">The electron transfer flavoprotein serves as a specific electron acceptor for other dehydrogenases. It transfers the electrons to the main respiratory chain via ETF-ubiquinone oxidoreductase (ETF dehydrogenase).</text>
</comment>
<evidence type="ECO:0000256" key="3">
    <source>
        <dbReference type="ARBA" id="ARBA00022630"/>
    </source>
</evidence>
<feature type="binding site" evidence="9">
    <location>
        <begin position="266"/>
        <end position="273"/>
    </location>
    <ligand>
        <name>FAD</name>
        <dbReference type="ChEBI" id="CHEBI:57692"/>
    </ligand>
</feature>
<comment type="caution">
    <text evidence="11">The sequence shown here is derived from an EMBL/GenBank/DDBJ whole genome shotgun (WGS) entry which is preliminary data.</text>
</comment>
<dbReference type="FunFam" id="3.40.50.1220:FF:000001">
    <property type="entry name" value="Electron transfer flavoprotein, alpha subunit"/>
    <property type="match status" value="1"/>
</dbReference>
<dbReference type="AlphaFoldDB" id="A0A7V2ZJM2"/>
<proteinExistence type="inferred from homology"/>
<evidence type="ECO:0000256" key="9">
    <source>
        <dbReference type="PIRSR" id="PIRSR000089-1"/>
    </source>
</evidence>
<evidence type="ECO:0000256" key="4">
    <source>
        <dbReference type="ARBA" id="ARBA00022827"/>
    </source>
</evidence>
<sequence length="322" mass="34569">MAEKILAILEQREGKLKKVSFEAASLARSLANQLGMEAEALVVGNEISNLNDLSKYGIGKVIHLKNQLLTDYSPSAYSDAISAYAKESGTKILVFPNTAMGVDLAPRVAVKLNSGIVMDCMKIEVKDNQIIATRPVYAGKALIDVKLTSDVKIFTIRPNVFKPQLVDSTSALIEEKQIENPNLKSKVTSFKKSEGKLDVAEADIIVSGGRGMKGPENFHLIEELAEVLGAAVGASRAVVDAGWRPHREQVGQTGKTVSPSLYIACGISGAIQHLAGMSSSKYIVAINKDKDAPIFNVADYGIAGDVFEILPALTEEIKKLKS</sequence>
<organism evidence="11">
    <name type="scientific">Ignavibacterium album</name>
    <dbReference type="NCBI Taxonomy" id="591197"/>
    <lineage>
        <taxon>Bacteria</taxon>
        <taxon>Pseudomonadati</taxon>
        <taxon>Ignavibacteriota</taxon>
        <taxon>Ignavibacteria</taxon>
        <taxon>Ignavibacteriales</taxon>
        <taxon>Ignavibacteriaceae</taxon>
        <taxon>Ignavibacterium</taxon>
    </lineage>
</organism>
<dbReference type="InterPro" id="IPR033947">
    <property type="entry name" value="ETF_alpha_N"/>
</dbReference>
<comment type="similarity">
    <text evidence="1">Belongs to the ETF alpha-subunit/FixB family.</text>
</comment>
<dbReference type="Pfam" id="PF01012">
    <property type="entry name" value="ETF"/>
    <property type="match status" value="1"/>
</dbReference>
<dbReference type="Gene3D" id="3.40.50.620">
    <property type="entry name" value="HUPs"/>
    <property type="match status" value="1"/>
</dbReference>
<dbReference type="PANTHER" id="PTHR43153:SF1">
    <property type="entry name" value="ELECTRON TRANSFER FLAVOPROTEIN SUBUNIT ALPHA, MITOCHONDRIAL"/>
    <property type="match status" value="1"/>
</dbReference>
<feature type="binding site" evidence="9">
    <location>
        <position position="287"/>
    </location>
    <ligand>
        <name>FAD</name>
        <dbReference type="ChEBI" id="CHEBI:57692"/>
    </ligand>
</feature>
<protein>
    <recommendedName>
        <fullName evidence="7">Electron transfer flavoprotein subunit alpha</fullName>
    </recommendedName>
    <alternativeName>
        <fullName evidence="8">Electron transfer flavoprotein large subunit</fullName>
    </alternativeName>
</protein>
<dbReference type="Pfam" id="PF00766">
    <property type="entry name" value="ETF_alpha"/>
    <property type="match status" value="1"/>
</dbReference>
<dbReference type="InterPro" id="IPR014730">
    <property type="entry name" value="ETF_a/b_N"/>
</dbReference>
<dbReference type="SMART" id="SM00893">
    <property type="entry name" value="ETF"/>
    <property type="match status" value="1"/>
</dbReference>
<dbReference type="SUPFAM" id="SSF52402">
    <property type="entry name" value="Adenine nucleotide alpha hydrolases-like"/>
    <property type="match status" value="1"/>
</dbReference>
<evidence type="ECO:0000256" key="1">
    <source>
        <dbReference type="ARBA" id="ARBA00005817"/>
    </source>
</evidence>
<dbReference type="InterPro" id="IPR014729">
    <property type="entry name" value="Rossmann-like_a/b/a_fold"/>
</dbReference>
<dbReference type="PANTHER" id="PTHR43153">
    <property type="entry name" value="ELECTRON TRANSFER FLAVOPROTEIN ALPHA"/>
    <property type="match status" value="1"/>
</dbReference>
<evidence type="ECO:0000256" key="7">
    <source>
        <dbReference type="ARBA" id="ARBA00068674"/>
    </source>
</evidence>
<keyword evidence="5" id="KW-0249">Electron transport</keyword>
<evidence type="ECO:0000256" key="6">
    <source>
        <dbReference type="ARBA" id="ARBA00025649"/>
    </source>
</evidence>
<accession>A0A7V2ZJM2</accession>